<dbReference type="Pfam" id="PF07714">
    <property type="entry name" value="PK_Tyr_Ser-Thr"/>
    <property type="match status" value="1"/>
</dbReference>
<dbReference type="Gene3D" id="1.10.510.10">
    <property type="entry name" value="Transferase(Phosphotransferase) domain 1"/>
    <property type="match status" value="1"/>
</dbReference>
<evidence type="ECO:0000259" key="10">
    <source>
        <dbReference type="PROSITE" id="PS50011"/>
    </source>
</evidence>
<dbReference type="PANTHER" id="PTHR48007">
    <property type="entry name" value="LEUCINE-RICH REPEAT RECEPTOR-LIKE PROTEIN KINASE PXC1"/>
    <property type="match status" value="1"/>
</dbReference>
<dbReference type="SUPFAM" id="SSF56112">
    <property type="entry name" value="Protein kinase-like (PK-like)"/>
    <property type="match status" value="1"/>
</dbReference>
<dbReference type="GO" id="GO:0004672">
    <property type="term" value="F:protein kinase activity"/>
    <property type="evidence" value="ECO:0007669"/>
    <property type="project" value="InterPro"/>
</dbReference>
<dbReference type="InterPro" id="IPR001611">
    <property type="entry name" value="Leu-rich_rpt"/>
</dbReference>
<dbReference type="EMBL" id="JAUHHV010000007">
    <property type="protein sequence ID" value="KAK1418283.1"/>
    <property type="molecule type" value="Genomic_DNA"/>
</dbReference>
<dbReference type="Pfam" id="PF08263">
    <property type="entry name" value="LRRNT_2"/>
    <property type="match status" value="1"/>
</dbReference>
<comment type="caution">
    <text evidence="11">The sequence shown here is derived from an EMBL/GenBank/DDBJ whole genome shotgun (WGS) entry which is preliminary data.</text>
</comment>
<dbReference type="PROSITE" id="PS50011">
    <property type="entry name" value="PROTEIN_KINASE_DOM"/>
    <property type="match status" value="1"/>
</dbReference>
<evidence type="ECO:0000256" key="1">
    <source>
        <dbReference type="ARBA" id="ARBA00004370"/>
    </source>
</evidence>
<dbReference type="Gene3D" id="3.80.10.10">
    <property type="entry name" value="Ribonuclease Inhibitor"/>
    <property type="match status" value="1"/>
</dbReference>
<dbReference type="Proteomes" id="UP001229421">
    <property type="component" value="Unassembled WGS sequence"/>
</dbReference>
<dbReference type="InterPro" id="IPR032675">
    <property type="entry name" value="LRR_dom_sf"/>
</dbReference>
<dbReference type="InterPro" id="IPR013210">
    <property type="entry name" value="LRR_N_plant-typ"/>
</dbReference>
<dbReference type="InterPro" id="IPR000719">
    <property type="entry name" value="Prot_kinase_dom"/>
</dbReference>
<dbReference type="Pfam" id="PF00560">
    <property type="entry name" value="LRR_1"/>
    <property type="match status" value="2"/>
</dbReference>
<organism evidence="11 12">
    <name type="scientific">Tagetes erecta</name>
    <name type="common">African marigold</name>
    <dbReference type="NCBI Taxonomy" id="13708"/>
    <lineage>
        <taxon>Eukaryota</taxon>
        <taxon>Viridiplantae</taxon>
        <taxon>Streptophyta</taxon>
        <taxon>Embryophyta</taxon>
        <taxon>Tracheophyta</taxon>
        <taxon>Spermatophyta</taxon>
        <taxon>Magnoliopsida</taxon>
        <taxon>eudicotyledons</taxon>
        <taxon>Gunneridae</taxon>
        <taxon>Pentapetalae</taxon>
        <taxon>asterids</taxon>
        <taxon>campanulids</taxon>
        <taxon>Asterales</taxon>
        <taxon>Asteraceae</taxon>
        <taxon>Asteroideae</taxon>
        <taxon>Heliantheae alliance</taxon>
        <taxon>Tageteae</taxon>
        <taxon>Tagetes</taxon>
    </lineage>
</organism>
<dbReference type="InterPro" id="IPR046959">
    <property type="entry name" value="PRK1-6/SRF4-like"/>
</dbReference>
<evidence type="ECO:0000313" key="11">
    <source>
        <dbReference type="EMBL" id="KAK1418283.1"/>
    </source>
</evidence>
<feature type="compositionally biased region" description="Polar residues" evidence="8">
    <location>
        <begin position="680"/>
        <end position="689"/>
    </location>
</feature>
<dbReference type="GO" id="GO:0016020">
    <property type="term" value="C:membrane"/>
    <property type="evidence" value="ECO:0007669"/>
    <property type="project" value="UniProtKB-SubCell"/>
</dbReference>
<feature type="transmembrane region" description="Helical" evidence="9">
    <location>
        <begin position="73"/>
        <end position="94"/>
    </location>
</feature>
<dbReference type="InterPro" id="IPR017441">
    <property type="entry name" value="Protein_kinase_ATP_BS"/>
</dbReference>
<keyword evidence="6 9" id="KW-0472">Membrane</keyword>
<keyword evidence="7" id="KW-0067">ATP-binding</keyword>
<dbReference type="AlphaFoldDB" id="A0AAD8KAY9"/>
<keyword evidence="12" id="KW-1185">Reference proteome</keyword>
<dbReference type="PROSITE" id="PS00107">
    <property type="entry name" value="PROTEIN_KINASE_ATP"/>
    <property type="match status" value="1"/>
</dbReference>
<evidence type="ECO:0000256" key="3">
    <source>
        <dbReference type="ARBA" id="ARBA00022692"/>
    </source>
</evidence>
<keyword evidence="5 9" id="KW-1133">Transmembrane helix</keyword>
<evidence type="ECO:0000256" key="8">
    <source>
        <dbReference type="SAM" id="MobiDB-lite"/>
    </source>
</evidence>
<feature type="transmembrane region" description="Helical" evidence="9">
    <location>
        <begin position="297"/>
        <end position="321"/>
    </location>
</feature>
<proteinExistence type="predicted"/>
<keyword evidence="7" id="KW-0547">Nucleotide-binding</keyword>
<sequence length="689" mass="77500">MFAIYIVHTNIQYDLTCFHLTAFIFCTFFPEQGQLQDNAAAVLETLVYSFYEAKYTTLCSFFNENKHRTKIMWVFRFFILVVLVFFVAHCYTVVAQEIDIGFTEAERNALLALKTGFHNAFLDESWQGFECINWYGVACNGTVTGLTLENLDITGEIKVDALFNLTALTVLSFRNNSIFGQLMDFSKNMNLERLDLSQNNFNGLIPPSLVNLVLLESLQLQENALTGPIPWFDQSSLKEFNVSNNNLTGPIPNTRILQAFNSSSYDHNLFLCGPPTSATCDLASQVNDTPTSSNKSLVNAILIIVNVIGLVILLMLLIVFYKKNKQLNQKIIEKKNVALEDDEEKGYQTPSNVIDQQAKTPKQDEGKLVFVDGEPEFELGDLMTASAESLGKGNFGNTYRARLDDGRNVIVKRLRDLRPLSCDEFMNQLKVIAAQKHPNLVPLLAYFYSNDEKLLVHKFMMNGNLFNRLHGGRGTRDRIPFRWGPRLAVAHGVAQAMEYLHINLDSTTLVPHGNLKSSNVLIDENNTALVSDYGLTAIISNTVSVHRMVSFKSPEYVTSKKVSKKSDVWSYGSLLMELLTGRASVLSVPQDNKAVDLCSWVHRAVREEWTAEIFDLELMVQRSAIHGMLRLLQLAVRCCDKAPEKRPDMSEVVREVESIVVPNVDSESEDDVSLDRSLTDDSMSATPSR</sequence>
<dbReference type="InterPro" id="IPR001245">
    <property type="entry name" value="Ser-Thr/Tyr_kinase_cat_dom"/>
</dbReference>
<dbReference type="InterPro" id="IPR011009">
    <property type="entry name" value="Kinase-like_dom_sf"/>
</dbReference>
<dbReference type="SUPFAM" id="SSF52058">
    <property type="entry name" value="L domain-like"/>
    <property type="match status" value="1"/>
</dbReference>
<reference evidence="11" key="1">
    <citation type="journal article" date="2023" name="bioRxiv">
        <title>Improved chromosome-level genome assembly for marigold (Tagetes erecta).</title>
        <authorList>
            <person name="Jiang F."/>
            <person name="Yuan L."/>
            <person name="Wang S."/>
            <person name="Wang H."/>
            <person name="Xu D."/>
            <person name="Wang A."/>
            <person name="Fan W."/>
        </authorList>
    </citation>
    <scope>NUCLEOTIDE SEQUENCE</scope>
    <source>
        <strain evidence="11">WSJ</strain>
        <tissue evidence="11">Leaf</tissue>
    </source>
</reference>
<evidence type="ECO:0000256" key="4">
    <source>
        <dbReference type="ARBA" id="ARBA00022737"/>
    </source>
</evidence>
<feature type="binding site" evidence="7">
    <location>
        <position position="412"/>
    </location>
    <ligand>
        <name>ATP</name>
        <dbReference type="ChEBI" id="CHEBI:30616"/>
    </ligand>
</feature>
<dbReference type="PANTHER" id="PTHR48007:SF43">
    <property type="entry name" value="POLLEN RECEPTOR-LIKE KINASE 4"/>
    <property type="match status" value="1"/>
</dbReference>
<feature type="region of interest" description="Disordered" evidence="8">
    <location>
        <begin position="663"/>
        <end position="689"/>
    </location>
</feature>
<keyword evidence="3 9" id="KW-0812">Transmembrane</keyword>
<keyword evidence="2" id="KW-0433">Leucine-rich repeat</keyword>
<dbReference type="GO" id="GO:0005524">
    <property type="term" value="F:ATP binding"/>
    <property type="evidence" value="ECO:0007669"/>
    <property type="project" value="UniProtKB-UniRule"/>
</dbReference>
<comment type="subcellular location">
    <subcellularLocation>
        <location evidence="1">Membrane</location>
    </subcellularLocation>
</comment>
<evidence type="ECO:0000256" key="5">
    <source>
        <dbReference type="ARBA" id="ARBA00022989"/>
    </source>
</evidence>
<keyword evidence="4" id="KW-0677">Repeat</keyword>
<evidence type="ECO:0000256" key="9">
    <source>
        <dbReference type="SAM" id="Phobius"/>
    </source>
</evidence>
<evidence type="ECO:0000256" key="2">
    <source>
        <dbReference type="ARBA" id="ARBA00022614"/>
    </source>
</evidence>
<evidence type="ECO:0000256" key="6">
    <source>
        <dbReference type="ARBA" id="ARBA00023136"/>
    </source>
</evidence>
<accession>A0AAD8KAY9</accession>
<dbReference type="Gene3D" id="3.30.200.20">
    <property type="entry name" value="Phosphorylase Kinase, domain 1"/>
    <property type="match status" value="1"/>
</dbReference>
<evidence type="ECO:0000313" key="12">
    <source>
        <dbReference type="Proteomes" id="UP001229421"/>
    </source>
</evidence>
<feature type="domain" description="Protein kinase" evidence="10">
    <location>
        <begin position="384"/>
        <end position="660"/>
    </location>
</feature>
<evidence type="ECO:0000256" key="7">
    <source>
        <dbReference type="PROSITE-ProRule" id="PRU10141"/>
    </source>
</evidence>
<protein>
    <recommendedName>
        <fullName evidence="10">Protein kinase domain-containing protein</fullName>
    </recommendedName>
</protein>
<name>A0AAD8KAY9_TARER</name>
<gene>
    <name evidence="11" type="ORF">QVD17_27426</name>
</gene>